<reference evidence="2 3" key="1">
    <citation type="journal article" date="2018" name="J Appl Environ Microbiol">
        <title>The gut symbionts Lactobacillus reuteri R2lc and 2010 encode a polyketide synthase cluster that activates the mammalian aryl-hydrocarbon receptor.</title>
        <authorList>
            <person name="Ozcam M."/>
            <person name="Roos S."/>
            <person name="Van Pijkeren J.P."/>
        </authorList>
    </citation>
    <scope>NUCLEOTIDE SEQUENCE [LARGE SCALE GENOMIC DNA]</scope>
    <source>
        <strain evidence="2 3">R2lc</strain>
    </source>
</reference>
<feature type="transmembrane region" description="Helical" evidence="1">
    <location>
        <begin position="48"/>
        <end position="64"/>
    </location>
</feature>
<keyword evidence="1" id="KW-1133">Transmembrane helix</keyword>
<evidence type="ECO:0008006" key="4">
    <source>
        <dbReference type="Google" id="ProtNLM"/>
    </source>
</evidence>
<proteinExistence type="predicted"/>
<dbReference type="EMBL" id="PTLS01000048">
    <property type="protein sequence ID" value="RMX24509.1"/>
    <property type="molecule type" value="Genomic_DNA"/>
</dbReference>
<feature type="transmembrane region" description="Helical" evidence="1">
    <location>
        <begin position="202"/>
        <end position="219"/>
    </location>
</feature>
<dbReference type="RefSeq" id="WP_124216519.1">
    <property type="nucleotide sequence ID" value="NZ_JAJGUL010000090.1"/>
</dbReference>
<accession>A0A3M6SAL5</accession>
<evidence type="ECO:0000313" key="2">
    <source>
        <dbReference type="EMBL" id="RMX24509.1"/>
    </source>
</evidence>
<evidence type="ECO:0000313" key="3">
    <source>
        <dbReference type="Proteomes" id="UP000276940"/>
    </source>
</evidence>
<feature type="transmembrane region" description="Helical" evidence="1">
    <location>
        <begin position="177"/>
        <end position="195"/>
    </location>
</feature>
<feature type="transmembrane region" description="Helical" evidence="1">
    <location>
        <begin position="320"/>
        <end position="340"/>
    </location>
</feature>
<feature type="transmembrane region" description="Helical" evidence="1">
    <location>
        <begin position="108"/>
        <end position="129"/>
    </location>
</feature>
<evidence type="ECO:0000256" key="1">
    <source>
        <dbReference type="SAM" id="Phobius"/>
    </source>
</evidence>
<gene>
    <name evidence="2" type="ORF">C5O77_09450</name>
</gene>
<keyword evidence="1" id="KW-0812">Transmembrane</keyword>
<protein>
    <recommendedName>
        <fullName evidence="4">Polymerase</fullName>
    </recommendedName>
</protein>
<feature type="transmembrane region" description="Helical" evidence="1">
    <location>
        <begin position="231"/>
        <end position="250"/>
    </location>
</feature>
<name>A0A3M6SAL5_LIMRT</name>
<keyword evidence="1" id="KW-0472">Membrane</keyword>
<feature type="transmembrane region" description="Helical" evidence="1">
    <location>
        <begin position="71"/>
        <end position="88"/>
    </location>
</feature>
<feature type="transmembrane region" description="Helical" evidence="1">
    <location>
        <begin position="346"/>
        <end position="364"/>
    </location>
</feature>
<comment type="caution">
    <text evidence="2">The sequence shown here is derived from an EMBL/GenBank/DDBJ whole genome shotgun (WGS) entry which is preliminary data.</text>
</comment>
<organism evidence="2 3">
    <name type="scientific">Limosilactobacillus reuteri</name>
    <name type="common">Lactobacillus reuteri</name>
    <dbReference type="NCBI Taxonomy" id="1598"/>
    <lineage>
        <taxon>Bacteria</taxon>
        <taxon>Bacillati</taxon>
        <taxon>Bacillota</taxon>
        <taxon>Bacilli</taxon>
        <taxon>Lactobacillales</taxon>
        <taxon>Lactobacillaceae</taxon>
        <taxon>Limosilactobacillus</taxon>
    </lineage>
</organism>
<feature type="transmembrane region" description="Helical" evidence="1">
    <location>
        <begin position="150"/>
        <end position="171"/>
    </location>
</feature>
<dbReference type="AlphaFoldDB" id="A0A3M6SAL5"/>
<feature type="transmembrane region" description="Helical" evidence="1">
    <location>
        <begin position="371"/>
        <end position="388"/>
    </location>
</feature>
<dbReference type="Proteomes" id="UP000276940">
    <property type="component" value="Unassembled WGS sequence"/>
</dbReference>
<feature type="transmembrane region" description="Helical" evidence="1">
    <location>
        <begin position="21"/>
        <end position="42"/>
    </location>
</feature>
<sequence>MMAIKKFQNVSISGRKIYYFAFLYYYVISFLRFTTFTPVISINLLSRLSYLAVLLLLVKIYVFDELKLKKLLVYSTIILLAFISWRHTQAVDILAYTLFVLGAKGVDFRVIINYFFKIGIIMLLLTIIYSQIGVIRDSVYIRDHFSRHSLGINYPTDFAAHVCSLIFAYFYLYFKQVSWRSYLSIIVISIALYLLTQARLDVIVSLLTIPVMVIAKRAYAGKALSRDIASFYWIAAPVLSYVTVISAIFYNSNNYIFQIANKLVSKRLEISHLAFNKYGISLFGKRVIEHGFGGNQGFKQFYRSGMETGYFYIDSSFIRLAIIYGLIMLLFVIIVMTLIGMRSTGVRGYCLAGIMLLLTFNCIIEQHILDISYNPFLIALLASNVYYYNLED</sequence>